<dbReference type="AlphaFoldDB" id="A0A9D1PTC0"/>
<protein>
    <submittedName>
        <fullName evidence="1">Uncharacterized protein</fullName>
    </submittedName>
</protein>
<gene>
    <name evidence="1" type="ORF">IAB12_05200</name>
</gene>
<dbReference type="EMBL" id="DXHU01000020">
    <property type="protein sequence ID" value="HIV99153.1"/>
    <property type="molecule type" value="Genomic_DNA"/>
</dbReference>
<reference evidence="1" key="2">
    <citation type="submission" date="2021-04" db="EMBL/GenBank/DDBJ databases">
        <authorList>
            <person name="Gilroy R."/>
        </authorList>
    </citation>
    <scope>NUCLEOTIDE SEQUENCE</scope>
    <source>
        <strain evidence="1">Gambia11-129</strain>
    </source>
</reference>
<reference evidence="1" key="1">
    <citation type="journal article" date="2021" name="PeerJ">
        <title>Extensive microbial diversity within the chicken gut microbiome revealed by metagenomics and culture.</title>
        <authorList>
            <person name="Gilroy R."/>
            <person name="Ravi A."/>
            <person name="Getino M."/>
            <person name="Pursley I."/>
            <person name="Horton D.L."/>
            <person name="Alikhan N.F."/>
            <person name="Baker D."/>
            <person name="Gharbi K."/>
            <person name="Hall N."/>
            <person name="Watson M."/>
            <person name="Adriaenssens E.M."/>
            <person name="Foster-Nyarko E."/>
            <person name="Jarju S."/>
            <person name="Secka A."/>
            <person name="Antonio M."/>
            <person name="Oren A."/>
            <person name="Chaudhuri R.R."/>
            <person name="La Ragione R."/>
            <person name="Hildebrand F."/>
            <person name="Pallen M.J."/>
        </authorList>
    </citation>
    <scope>NUCLEOTIDE SEQUENCE</scope>
    <source>
        <strain evidence="1">Gambia11-129</strain>
    </source>
</reference>
<evidence type="ECO:0000313" key="1">
    <source>
        <dbReference type="EMBL" id="HIV99153.1"/>
    </source>
</evidence>
<accession>A0A9D1PTC0</accession>
<organism evidence="1 2">
    <name type="scientific">Candidatus Ornithospirochaeta avicola</name>
    <dbReference type="NCBI Taxonomy" id="2840896"/>
    <lineage>
        <taxon>Bacteria</taxon>
        <taxon>Pseudomonadati</taxon>
        <taxon>Spirochaetota</taxon>
        <taxon>Spirochaetia</taxon>
        <taxon>Spirochaetales</taxon>
        <taxon>Spirochaetaceae</taxon>
        <taxon>Spirochaetaceae incertae sedis</taxon>
        <taxon>Candidatus Ornithospirochaeta</taxon>
    </lineage>
</organism>
<proteinExistence type="predicted"/>
<name>A0A9D1PTC0_9SPIO</name>
<sequence length="148" mass="17246">MKKEITLLLPDESDTLYFEHWKKDLFASACDIYMRLIPPSIILGESYSTFSDIDIPPFFTLSDEIIHPEIGTIIEIEEKDEAEKIKRKLKIEYPYCGFFLTPSHVCGIKIEKKQIKIRYIAKAELDDNSFIIIQKKKLSRDREKKAGS</sequence>
<dbReference type="Proteomes" id="UP000823936">
    <property type="component" value="Unassembled WGS sequence"/>
</dbReference>
<evidence type="ECO:0000313" key="2">
    <source>
        <dbReference type="Proteomes" id="UP000823936"/>
    </source>
</evidence>
<comment type="caution">
    <text evidence="1">The sequence shown here is derived from an EMBL/GenBank/DDBJ whole genome shotgun (WGS) entry which is preliminary data.</text>
</comment>